<sequence length="270" mass="28782">MHPTRYVIRPAATSCGGRAAAARCGAPYGASRGFAHWAQAPSSYGRFSPQADFGSLLRLFDDASVRAFDNFFPALVNQASSARTYQPRFDIREVDNAYELRGELPGVQGENLSVEFTDPQTLIIKGRTERDATSGTPPTATNDTLSAAAVEAETSDNASDTASVLSSSSYQKPSVEDGEPEVAESSTAGAATPATSAAPAVTTEAQQETQQASNDRYWMSERSVGEFQRTFKFSANVDQEGVRASLKDGILSVTVPKAQAPAARRIDVQQ</sequence>
<accession>A0A5N6KPB3</accession>
<dbReference type="InterPro" id="IPR031107">
    <property type="entry name" value="Small_HSP"/>
</dbReference>
<dbReference type="PANTHER" id="PTHR11527">
    <property type="entry name" value="HEAT-SHOCK PROTEIN 20 FAMILY MEMBER"/>
    <property type="match status" value="1"/>
</dbReference>
<dbReference type="SUPFAM" id="SSF49764">
    <property type="entry name" value="HSP20-like chaperones"/>
    <property type="match status" value="2"/>
</dbReference>
<dbReference type="Gene3D" id="2.60.40.790">
    <property type="match status" value="1"/>
</dbReference>
<comment type="similarity">
    <text evidence="2 3">Belongs to the small heat shock protein (HSP20) family.</text>
</comment>
<gene>
    <name evidence="6" type="ORF">FH972_021230</name>
</gene>
<dbReference type="AlphaFoldDB" id="A0A5N6KPB3"/>
<keyword evidence="1" id="KW-0346">Stress response</keyword>
<proteinExistence type="inferred from homology"/>
<organism evidence="6 7">
    <name type="scientific">Carpinus fangiana</name>
    <dbReference type="NCBI Taxonomy" id="176857"/>
    <lineage>
        <taxon>Eukaryota</taxon>
        <taxon>Viridiplantae</taxon>
        <taxon>Streptophyta</taxon>
        <taxon>Embryophyta</taxon>
        <taxon>Tracheophyta</taxon>
        <taxon>Spermatophyta</taxon>
        <taxon>Magnoliopsida</taxon>
        <taxon>eudicotyledons</taxon>
        <taxon>Gunneridae</taxon>
        <taxon>Pentapetalae</taxon>
        <taxon>rosids</taxon>
        <taxon>fabids</taxon>
        <taxon>Fagales</taxon>
        <taxon>Betulaceae</taxon>
        <taxon>Carpinus</taxon>
    </lineage>
</organism>
<feature type="region of interest" description="Disordered" evidence="4">
    <location>
        <begin position="122"/>
        <end position="216"/>
    </location>
</feature>
<dbReference type="OrthoDB" id="1431247at2759"/>
<dbReference type="Pfam" id="PF00011">
    <property type="entry name" value="HSP20"/>
    <property type="match status" value="1"/>
</dbReference>
<dbReference type="EMBL" id="VIBQ01000009">
    <property type="protein sequence ID" value="KAB8336925.1"/>
    <property type="molecule type" value="Genomic_DNA"/>
</dbReference>
<feature type="compositionally biased region" description="Low complexity" evidence="4">
    <location>
        <begin position="183"/>
        <end position="212"/>
    </location>
</feature>
<dbReference type="CDD" id="cd06464">
    <property type="entry name" value="ACD_sHsps-like"/>
    <property type="match status" value="1"/>
</dbReference>
<evidence type="ECO:0000259" key="5">
    <source>
        <dbReference type="PROSITE" id="PS01031"/>
    </source>
</evidence>
<feature type="compositionally biased region" description="Low complexity" evidence="4">
    <location>
        <begin position="159"/>
        <end position="169"/>
    </location>
</feature>
<evidence type="ECO:0000256" key="4">
    <source>
        <dbReference type="SAM" id="MobiDB-lite"/>
    </source>
</evidence>
<dbReference type="InterPro" id="IPR008978">
    <property type="entry name" value="HSP20-like_chaperone"/>
</dbReference>
<comment type="caution">
    <text evidence="6">The sequence shown here is derived from an EMBL/GenBank/DDBJ whole genome shotgun (WGS) entry which is preliminary data.</text>
</comment>
<dbReference type="InterPro" id="IPR002068">
    <property type="entry name" value="A-crystallin/Hsp20_dom"/>
</dbReference>
<feature type="domain" description="SHSP" evidence="5">
    <location>
        <begin position="80"/>
        <end position="270"/>
    </location>
</feature>
<evidence type="ECO:0000313" key="7">
    <source>
        <dbReference type="Proteomes" id="UP000327013"/>
    </source>
</evidence>
<reference evidence="6 7" key="1">
    <citation type="submission" date="2019-06" db="EMBL/GenBank/DDBJ databases">
        <title>A chromosomal-level reference genome of Carpinus fangiana (Coryloideae, Betulaceae).</title>
        <authorList>
            <person name="Yang X."/>
            <person name="Wang Z."/>
            <person name="Zhang L."/>
            <person name="Hao G."/>
            <person name="Liu J."/>
            <person name="Yang Y."/>
        </authorList>
    </citation>
    <scope>NUCLEOTIDE SEQUENCE [LARGE SCALE GENOMIC DNA]</scope>
    <source>
        <strain evidence="6">Cfa_2016G</strain>
        <tissue evidence="6">Leaf</tissue>
    </source>
</reference>
<evidence type="ECO:0000256" key="3">
    <source>
        <dbReference type="RuleBase" id="RU003616"/>
    </source>
</evidence>
<dbReference type="PROSITE" id="PS01031">
    <property type="entry name" value="SHSP"/>
    <property type="match status" value="1"/>
</dbReference>
<feature type="compositionally biased region" description="Polar residues" evidence="4">
    <location>
        <begin position="133"/>
        <end position="145"/>
    </location>
</feature>
<evidence type="ECO:0000313" key="6">
    <source>
        <dbReference type="EMBL" id="KAB8336925.1"/>
    </source>
</evidence>
<evidence type="ECO:0000256" key="1">
    <source>
        <dbReference type="ARBA" id="ARBA00023016"/>
    </source>
</evidence>
<name>A0A5N6KPB3_9ROSI</name>
<evidence type="ECO:0000256" key="2">
    <source>
        <dbReference type="PROSITE-ProRule" id="PRU00285"/>
    </source>
</evidence>
<protein>
    <recommendedName>
        <fullName evidence="5">SHSP domain-containing protein</fullName>
    </recommendedName>
</protein>
<keyword evidence="7" id="KW-1185">Reference proteome</keyword>
<dbReference type="Proteomes" id="UP000327013">
    <property type="component" value="Unassembled WGS sequence"/>
</dbReference>